<keyword evidence="1" id="KW-0812">Transmembrane</keyword>
<dbReference type="Proteomes" id="UP000248544">
    <property type="component" value="Unassembled WGS sequence"/>
</dbReference>
<accession>A0A2W2F8P3</accession>
<name>A0A2W2F8P3_9ACTN</name>
<evidence type="ECO:0000313" key="2">
    <source>
        <dbReference type="EMBL" id="PZG17987.1"/>
    </source>
</evidence>
<keyword evidence="1" id="KW-0472">Membrane</keyword>
<organism evidence="2 3">
    <name type="scientific">Spongiactinospora gelatinilytica</name>
    <dbReference type="NCBI Taxonomy" id="2666298"/>
    <lineage>
        <taxon>Bacteria</taxon>
        <taxon>Bacillati</taxon>
        <taxon>Actinomycetota</taxon>
        <taxon>Actinomycetes</taxon>
        <taxon>Streptosporangiales</taxon>
        <taxon>Streptosporangiaceae</taxon>
        <taxon>Spongiactinospora</taxon>
    </lineage>
</organism>
<dbReference type="EMBL" id="POUA01000680">
    <property type="protein sequence ID" value="PZG17987.1"/>
    <property type="molecule type" value="Genomic_DNA"/>
</dbReference>
<protein>
    <submittedName>
        <fullName evidence="2">Uncharacterized protein</fullName>
    </submittedName>
</protein>
<sequence>MSNFEERLLSALKQDMISRSEEDTMAVRTPVTRGPRWRRGYGLAAAAAGVAAVAAATVTISGGIGGAAFAVTSDPDGDVGVRIDDFRDAEGLE</sequence>
<keyword evidence="1" id="KW-1133">Transmembrane helix</keyword>
<keyword evidence="3" id="KW-1185">Reference proteome</keyword>
<proteinExistence type="predicted"/>
<feature type="transmembrane region" description="Helical" evidence="1">
    <location>
        <begin position="43"/>
        <end position="71"/>
    </location>
</feature>
<comment type="caution">
    <text evidence="2">The sequence shown here is derived from an EMBL/GenBank/DDBJ whole genome shotgun (WGS) entry which is preliminary data.</text>
</comment>
<dbReference type="AlphaFoldDB" id="A0A2W2F8P3"/>
<evidence type="ECO:0000313" key="3">
    <source>
        <dbReference type="Proteomes" id="UP000248544"/>
    </source>
</evidence>
<feature type="non-terminal residue" evidence="2">
    <location>
        <position position="93"/>
    </location>
</feature>
<gene>
    <name evidence="2" type="ORF">C1I98_38515</name>
</gene>
<dbReference type="RefSeq" id="WP_199537546.1">
    <property type="nucleotide sequence ID" value="NZ_POUA01000680.1"/>
</dbReference>
<evidence type="ECO:0000256" key="1">
    <source>
        <dbReference type="SAM" id="Phobius"/>
    </source>
</evidence>
<reference evidence="2 3" key="1">
    <citation type="submission" date="2018-01" db="EMBL/GenBank/DDBJ databases">
        <title>Draft genome sequence of Sphaerisporangium sp. 7K107.</title>
        <authorList>
            <person name="Sahin N."/>
            <person name="Saygin H."/>
            <person name="Ay H."/>
        </authorList>
    </citation>
    <scope>NUCLEOTIDE SEQUENCE [LARGE SCALE GENOMIC DNA]</scope>
    <source>
        <strain evidence="2 3">7K107</strain>
    </source>
</reference>